<evidence type="ECO:0000313" key="2">
    <source>
        <dbReference type="EnsemblPlants" id="Zm00001eb330120_P001"/>
    </source>
</evidence>
<dbReference type="InParanoid" id="A0A804QH39"/>
<evidence type="ECO:0000256" key="1">
    <source>
        <dbReference type="SAM" id="MobiDB-lite"/>
    </source>
</evidence>
<feature type="compositionally biased region" description="Basic and acidic residues" evidence="1">
    <location>
        <begin position="70"/>
        <end position="82"/>
    </location>
</feature>
<evidence type="ECO:0000313" key="3">
    <source>
        <dbReference type="Proteomes" id="UP000007305"/>
    </source>
</evidence>
<protein>
    <submittedName>
        <fullName evidence="2">Uncharacterized protein</fullName>
    </submittedName>
</protein>
<dbReference type="EnsemblPlants" id="Zm00001eb330120_T001">
    <property type="protein sequence ID" value="Zm00001eb330120_P001"/>
    <property type="gene ID" value="Zm00001eb330120"/>
</dbReference>
<keyword evidence="3" id="KW-1185">Reference proteome</keyword>
<accession>A0A804QH39</accession>
<reference evidence="3" key="1">
    <citation type="submission" date="2015-12" db="EMBL/GenBank/DDBJ databases">
        <title>Update maize B73 reference genome by single molecule sequencing technologies.</title>
        <authorList>
            <consortium name="Maize Genome Sequencing Project"/>
            <person name="Ware D."/>
        </authorList>
    </citation>
    <scope>NUCLEOTIDE SEQUENCE [LARGE SCALE GENOMIC DNA]</scope>
    <source>
        <strain evidence="3">cv. B73</strain>
    </source>
</reference>
<dbReference type="Proteomes" id="UP000007305">
    <property type="component" value="Chromosome 7"/>
</dbReference>
<reference evidence="2" key="2">
    <citation type="submission" date="2019-07" db="EMBL/GenBank/DDBJ databases">
        <authorList>
            <person name="Seetharam A."/>
            <person name="Woodhouse M."/>
            <person name="Cannon E."/>
        </authorList>
    </citation>
    <scope>NUCLEOTIDE SEQUENCE [LARGE SCALE GENOMIC DNA]</scope>
    <source>
        <strain evidence="2">cv. B73</strain>
    </source>
</reference>
<name>A0A804QH39_MAIZE</name>
<organism evidence="2 3">
    <name type="scientific">Zea mays</name>
    <name type="common">Maize</name>
    <dbReference type="NCBI Taxonomy" id="4577"/>
    <lineage>
        <taxon>Eukaryota</taxon>
        <taxon>Viridiplantae</taxon>
        <taxon>Streptophyta</taxon>
        <taxon>Embryophyta</taxon>
        <taxon>Tracheophyta</taxon>
        <taxon>Spermatophyta</taxon>
        <taxon>Magnoliopsida</taxon>
        <taxon>Liliopsida</taxon>
        <taxon>Poales</taxon>
        <taxon>Poaceae</taxon>
        <taxon>PACMAD clade</taxon>
        <taxon>Panicoideae</taxon>
        <taxon>Andropogonodae</taxon>
        <taxon>Andropogoneae</taxon>
        <taxon>Tripsacinae</taxon>
        <taxon>Zea</taxon>
    </lineage>
</organism>
<sequence>MRPISAVLAPPPPPARDPPSSLYAPASSSARIPPPAPVMEMKASASDETLAAVLDHLKPHTVGTFLPPRAWDDDERKPPATS</sequence>
<reference evidence="2" key="3">
    <citation type="submission" date="2021-05" db="UniProtKB">
        <authorList>
            <consortium name="EnsemblPlants"/>
        </authorList>
    </citation>
    <scope>IDENTIFICATION</scope>
    <source>
        <strain evidence="2">cv. B73</strain>
    </source>
</reference>
<feature type="compositionally biased region" description="Low complexity" evidence="1">
    <location>
        <begin position="18"/>
        <end position="31"/>
    </location>
</feature>
<dbReference type="AlphaFoldDB" id="A0A804QH39"/>
<dbReference type="Gramene" id="Zm00001eb330120_T001">
    <property type="protein sequence ID" value="Zm00001eb330120_P001"/>
    <property type="gene ID" value="Zm00001eb330120"/>
</dbReference>
<feature type="region of interest" description="Disordered" evidence="1">
    <location>
        <begin position="1"/>
        <end position="43"/>
    </location>
</feature>
<feature type="region of interest" description="Disordered" evidence="1">
    <location>
        <begin position="61"/>
        <end position="82"/>
    </location>
</feature>
<proteinExistence type="predicted"/>